<name>A0A6N3BYW1_9FIRM</name>
<sequence>MLDISFLLSDPVFCTRFTLMSNTSEWDNGRHSVVTKKKVVVGVARPTSGDDLELLPEADRVSGSMTFLAKSPMRLSDGESAMFIEYQRKRYKIIHADDFNENGFYKAIATYVEVTDDA</sequence>
<gene>
    <name evidence="1" type="ORF">VRLFYP33_01190</name>
</gene>
<dbReference type="EMBL" id="CACRUX010000047">
    <property type="protein sequence ID" value="VYU07928.1"/>
    <property type="molecule type" value="Genomic_DNA"/>
</dbReference>
<dbReference type="AlphaFoldDB" id="A0A6N3BYW1"/>
<proteinExistence type="predicted"/>
<evidence type="ECO:0008006" key="2">
    <source>
        <dbReference type="Google" id="ProtNLM"/>
    </source>
</evidence>
<evidence type="ECO:0000313" key="1">
    <source>
        <dbReference type="EMBL" id="VYU07928.1"/>
    </source>
</evidence>
<protein>
    <recommendedName>
        <fullName evidence="2">Phage head-tail joining protein</fullName>
    </recommendedName>
</protein>
<reference evidence="1" key="1">
    <citation type="submission" date="2019-11" db="EMBL/GenBank/DDBJ databases">
        <authorList>
            <person name="Feng L."/>
        </authorList>
    </citation>
    <scope>NUCLEOTIDE SEQUENCE</scope>
    <source>
        <strain evidence="1">VrattiLFYP33</strain>
    </source>
</reference>
<accession>A0A6N3BYW1</accession>
<organism evidence="1">
    <name type="scientific">Veillonella ratti</name>
    <dbReference type="NCBI Taxonomy" id="103892"/>
    <lineage>
        <taxon>Bacteria</taxon>
        <taxon>Bacillati</taxon>
        <taxon>Bacillota</taxon>
        <taxon>Negativicutes</taxon>
        <taxon>Veillonellales</taxon>
        <taxon>Veillonellaceae</taxon>
        <taxon>Veillonella</taxon>
    </lineage>
</organism>